<dbReference type="Proteomes" id="UP000685013">
    <property type="component" value="Chromosome 20"/>
</dbReference>
<keyword evidence="3" id="KW-1185">Reference proteome</keyword>
<name>A0AAV6LV38_9ROSI</name>
<feature type="compositionally biased region" description="Polar residues" evidence="1">
    <location>
        <begin position="57"/>
        <end position="69"/>
    </location>
</feature>
<comment type="caution">
    <text evidence="2">The sequence shown here is derived from an EMBL/GenBank/DDBJ whole genome shotgun (WGS) entry which is preliminary data.</text>
</comment>
<dbReference type="EMBL" id="JAGKQH010000020">
    <property type="protein sequence ID" value="KAG6570704.1"/>
    <property type="molecule type" value="Genomic_DNA"/>
</dbReference>
<protein>
    <submittedName>
        <fullName evidence="2">Uncharacterized protein</fullName>
    </submittedName>
</protein>
<sequence>MVKNKIADGNRHRMINMKANWMGKGLDRRYSFDFSIIGLNSKKYLDHGSLFSIPWSTRASQSSAQNPPNSMELERRNPELKGPLFLGGSRAPSPASERAAARLSKVKWRYQIC</sequence>
<accession>A0AAV6LV38</accession>
<reference evidence="2 3" key="1">
    <citation type="journal article" date="2021" name="Hortic Res">
        <title>The domestication of Cucurbita argyrosperma as revealed by the genome of its wild relative.</title>
        <authorList>
            <person name="Barrera-Redondo J."/>
            <person name="Sanchez-de la Vega G."/>
            <person name="Aguirre-Liguori J.A."/>
            <person name="Castellanos-Morales G."/>
            <person name="Gutierrez-Guerrero Y.T."/>
            <person name="Aguirre-Dugua X."/>
            <person name="Aguirre-Planter E."/>
            <person name="Tenaillon M.I."/>
            <person name="Lira-Saade R."/>
            <person name="Eguiarte L.E."/>
        </authorList>
    </citation>
    <scope>NUCLEOTIDE SEQUENCE [LARGE SCALE GENOMIC DNA]</scope>
    <source>
        <strain evidence="2">JBR-2021</strain>
    </source>
</reference>
<evidence type="ECO:0000313" key="2">
    <source>
        <dbReference type="EMBL" id="KAG6570704.1"/>
    </source>
</evidence>
<dbReference type="AlphaFoldDB" id="A0AAV6LV38"/>
<evidence type="ECO:0000256" key="1">
    <source>
        <dbReference type="SAM" id="MobiDB-lite"/>
    </source>
</evidence>
<evidence type="ECO:0000313" key="3">
    <source>
        <dbReference type="Proteomes" id="UP000685013"/>
    </source>
</evidence>
<gene>
    <name evidence="2" type="ORF">SDJN03_29619</name>
</gene>
<feature type="non-terminal residue" evidence="2">
    <location>
        <position position="1"/>
    </location>
</feature>
<proteinExistence type="predicted"/>
<organism evidence="2 3">
    <name type="scientific">Cucurbita argyrosperma subsp. sororia</name>
    <dbReference type="NCBI Taxonomy" id="37648"/>
    <lineage>
        <taxon>Eukaryota</taxon>
        <taxon>Viridiplantae</taxon>
        <taxon>Streptophyta</taxon>
        <taxon>Embryophyta</taxon>
        <taxon>Tracheophyta</taxon>
        <taxon>Spermatophyta</taxon>
        <taxon>Magnoliopsida</taxon>
        <taxon>eudicotyledons</taxon>
        <taxon>Gunneridae</taxon>
        <taxon>Pentapetalae</taxon>
        <taxon>rosids</taxon>
        <taxon>fabids</taxon>
        <taxon>Cucurbitales</taxon>
        <taxon>Cucurbitaceae</taxon>
        <taxon>Cucurbiteae</taxon>
        <taxon>Cucurbita</taxon>
    </lineage>
</organism>
<feature type="region of interest" description="Disordered" evidence="1">
    <location>
        <begin position="57"/>
        <end position="97"/>
    </location>
</feature>